<keyword evidence="3" id="KW-1185">Reference proteome</keyword>
<dbReference type="HOGENOM" id="CLU_2801011_0_0_1"/>
<keyword evidence="1" id="KW-0732">Signal</keyword>
<sequence length="68" mass="7836">MPACNDPYPAAQRQQIWKALSDLILNFSLCVAAVMAESTIETPLQWYWHHQNWEDGWPKSATVLKATY</sequence>
<dbReference type="EMBL" id="KN826031">
    <property type="protein sequence ID" value="KIK80393.1"/>
    <property type="molecule type" value="Genomic_DNA"/>
</dbReference>
<accession>A0A0D0CXU7</accession>
<organism evidence="2 3">
    <name type="scientific">Paxillus rubicundulus Ve08.2h10</name>
    <dbReference type="NCBI Taxonomy" id="930991"/>
    <lineage>
        <taxon>Eukaryota</taxon>
        <taxon>Fungi</taxon>
        <taxon>Dikarya</taxon>
        <taxon>Basidiomycota</taxon>
        <taxon>Agaricomycotina</taxon>
        <taxon>Agaricomycetes</taxon>
        <taxon>Agaricomycetidae</taxon>
        <taxon>Boletales</taxon>
        <taxon>Paxilineae</taxon>
        <taxon>Paxillaceae</taxon>
        <taxon>Paxillus</taxon>
    </lineage>
</organism>
<evidence type="ECO:0000313" key="2">
    <source>
        <dbReference type="EMBL" id="KIK80393.1"/>
    </source>
</evidence>
<evidence type="ECO:0000313" key="3">
    <source>
        <dbReference type="Proteomes" id="UP000054538"/>
    </source>
</evidence>
<proteinExistence type="predicted"/>
<dbReference type="Proteomes" id="UP000054538">
    <property type="component" value="Unassembled WGS sequence"/>
</dbReference>
<name>A0A0D0CXU7_9AGAM</name>
<feature type="non-terminal residue" evidence="2">
    <location>
        <position position="1"/>
    </location>
</feature>
<evidence type="ECO:0000256" key="1">
    <source>
        <dbReference type="SAM" id="SignalP"/>
    </source>
</evidence>
<reference evidence="3" key="2">
    <citation type="submission" date="2015-01" db="EMBL/GenBank/DDBJ databases">
        <title>Evolutionary Origins and Diversification of the Mycorrhizal Mutualists.</title>
        <authorList>
            <consortium name="DOE Joint Genome Institute"/>
            <consortium name="Mycorrhizal Genomics Consortium"/>
            <person name="Kohler A."/>
            <person name="Kuo A."/>
            <person name="Nagy L.G."/>
            <person name="Floudas D."/>
            <person name="Copeland A."/>
            <person name="Barry K.W."/>
            <person name="Cichocki N."/>
            <person name="Veneault-Fourrey C."/>
            <person name="LaButti K."/>
            <person name="Lindquist E.A."/>
            <person name="Lipzen A."/>
            <person name="Lundell T."/>
            <person name="Morin E."/>
            <person name="Murat C."/>
            <person name="Riley R."/>
            <person name="Ohm R."/>
            <person name="Sun H."/>
            <person name="Tunlid A."/>
            <person name="Henrissat B."/>
            <person name="Grigoriev I.V."/>
            <person name="Hibbett D.S."/>
            <person name="Martin F."/>
        </authorList>
    </citation>
    <scope>NUCLEOTIDE SEQUENCE [LARGE SCALE GENOMIC DNA]</scope>
    <source>
        <strain evidence="3">Ve08.2h10</strain>
    </source>
</reference>
<feature type="chain" id="PRO_5002208735" evidence="1">
    <location>
        <begin position="37"/>
        <end position="68"/>
    </location>
</feature>
<protein>
    <submittedName>
        <fullName evidence="2">Uncharacterized protein</fullName>
    </submittedName>
</protein>
<dbReference type="AlphaFoldDB" id="A0A0D0CXU7"/>
<gene>
    <name evidence="2" type="ORF">PAXRUDRAFT_833549</name>
</gene>
<reference evidence="2 3" key="1">
    <citation type="submission" date="2014-04" db="EMBL/GenBank/DDBJ databases">
        <authorList>
            <consortium name="DOE Joint Genome Institute"/>
            <person name="Kuo A."/>
            <person name="Kohler A."/>
            <person name="Jargeat P."/>
            <person name="Nagy L.G."/>
            <person name="Floudas D."/>
            <person name="Copeland A."/>
            <person name="Barry K.W."/>
            <person name="Cichocki N."/>
            <person name="Veneault-Fourrey C."/>
            <person name="LaButti K."/>
            <person name="Lindquist E.A."/>
            <person name="Lipzen A."/>
            <person name="Lundell T."/>
            <person name="Morin E."/>
            <person name="Murat C."/>
            <person name="Sun H."/>
            <person name="Tunlid A."/>
            <person name="Henrissat B."/>
            <person name="Grigoriev I.V."/>
            <person name="Hibbett D.S."/>
            <person name="Martin F."/>
            <person name="Nordberg H.P."/>
            <person name="Cantor M.N."/>
            <person name="Hua S.X."/>
        </authorList>
    </citation>
    <scope>NUCLEOTIDE SEQUENCE [LARGE SCALE GENOMIC DNA]</scope>
    <source>
        <strain evidence="2 3">Ve08.2h10</strain>
    </source>
</reference>
<dbReference type="InParanoid" id="A0A0D0CXU7"/>
<feature type="signal peptide" evidence="1">
    <location>
        <begin position="1"/>
        <end position="36"/>
    </location>
</feature>